<dbReference type="EMBL" id="HG739141">
    <property type="protein sequence ID" value="CDP11645.1"/>
    <property type="molecule type" value="Genomic_DNA"/>
</dbReference>
<accession>A0A068USY5</accession>
<dbReference type="Gramene" id="CDP11645">
    <property type="protein sequence ID" value="CDP11645"/>
    <property type="gene ID" value="GSCOC_T00034043001"/>
</dbReference>
<dbReference type="InterPro" id="IPR058922">
    <property type="entry name" value="WHD_DRP"/>
</dbReference>
<dbReference type="AlphaFoldDB" id="A0A068USY5"/>
<evidence type="ECO:0000256" key="2">
    <source>
        <dbReference type="ARBA" id="ARBA00022840"/>
    </source>
</evidence>
<organism evidence="4 5">
    <name type="scientific">Coffea canephora</name>
    <name type="common">Robusta coffee</name>
    <dbReference type="NCBI Taxonomy" id="49390"/>
    <lineage>
        <taxon>Eukaryota</taxon>
        <taxon>Viridiplantae</taxon>
        <taxon>Streptophyta</taxon>
        <taxon>Embryophyta</taxon>
        <taxon>Tracheophyta</taxon>
        <taxon>Spermatophyta</taxon>
        <taxon>Magnoliopsida</taxon>
        <taxon>eudicotyledons</taxon>
        <taxon>Gunneridae</taxon>
        <taxon>Pentapetalae</taxon>
        <taxon>asterids</taxon>
        <taxon>lamiids</taxon>
        <taxon>Gentianales</taxon>
        <taxon>Rubiaceae</taxon>
        <taxon>Ixoroideae</taxon>
        <taxon>Gardenieae complex</taxon>
        <taxon>Bertiereae - Coffeeae clade</taxon>
        <taxon>Coffeeae</taxon>
        <taxon>Coffea</taxon>
    </lineage>
</organism>
<evidence type="ECO:0000259" key="3">
    <source>
        <dbReference type="Pfam" id="PF23559"/>
    </source>
</evidence>
<feature type="domain" description="Disease resistance protein winged helix" evidence="3">
    <location>
        <begin position="43"/>
        <end position="91"/>
    </location>
</feature>
<dbReference type="InParanoid" id="A0A068USY5"/>
<keyword evidence="1" id="KW-0547">Nucleotide-binding</keyword>
<evidence type="ECO:0000313" key="5">
    <source>
        <dbReference type="Proteomes" id="UP000295252"/>
    </source>
</evidence>
<gene>
    <name evidence="4" type="ORF">GSCOC_T00034043001</name>
</gene>
<protein>
    <recommendedName>
        <fullName evidence="3">Disease resistance protein winged helix domain-containing protein</fullName>
    </recommendedName>
</protein>
<dbReference type="PhylomeDB" id="A0A068USY5"/>
<dbReference type="InterPro" id="IPR036388">
    <property type="entry name" value="WH-like_DNA-bd_sf"/>
</dbReference>
<reference evidence="5" key="1">
    <citation type="journal article" date="2014" name="Science">
        <title>The coffee genome provides insight into the convergent evolution of caffeine biosynthesis.</title>
        <authorList>
            <person name="Denoeud F."/>
            <person name="Carretero-Paulet L."/>
            <person name="Dereeper A."/>
            <person name="Droc G."/>
            <person name="Guyot R."/>
            <person name="Pietrella M."/>
            <person name="Zheng C."/>
            <person name="Alberti A."/>
            <person name="Anthony F."/>
            <person name="Aprea G."/>
            <person name="Aury J.M."/>
            <person name="Bento P."/>
            <person name="Bernard M."/>
            <person name="Bocs S."/>
            <person name="Campa C."/>
            <person name="Cenci A."/>
            <person name="Combes M.C."/>
            <person name="Crouzillat D."/>
            <person name="Da Silva C."/>
            <person name="Daddiego L."/>
            <person name="De Bellis F."/>
            <person name="Dussert S."/>
            <person name="Garsmeur O."/>
            <person name="Gayraud T."/>
            <person name="Guignon V."/>
            <person name="Jahn K."/>
            <person name="Jamilloux V."/>
            <person name="Joet T."/>
            <person name="Labadie K."/>
            <person name="Lan T."/>
            <person name="Leclercq J."/>
            <person name="Lepelley M."/>
            <person name="Leroy T."/>
            <person name="Li L.T."/>
            <person name="Librado P."/>
            <person name="Lopez L."/>
            <person name="Munoz A."/>
            <person name="Noel B."/>
            <person name="Pallavicini A."/>
            <person name="Perrotta G."/>
            <person name="Poncet V."/>
            <person name="Pot D."/>
            <person name="Priyono X."/>
            <person name="Rigoreau M."/>
            <person name="Rouard M."/>
            <person name="Rozas J."/>
            <person name="Tranchant-Dubreuil C."/>
            <person name="VanBuren R."/>
            <person name="Zhang Q."/>
            <person name="Andrade A.C."/>
            <person name="Argout X."/>
            <person name="Bertrand B."/>
            <person name="de Kochko A."/>
            <person name="Graziosi G."/>
            <person name="Henry R.J."/>
            <person name="Jayarama X."/>
            <person name="Ming R."/>
            <person name="Nagai C."/>
            <person name="Rounsley S."/>
            <person name="Sankoff D."/>
            <person name="Giuliano G."/>
            <person name="Albert V.A."/>
            <person name="Wincker P."/>
            <person name="Lashermes P."/>
        </authorList>
    </citation>
    <scope>NUCLEOTIDE SEQUENCE [LARGE SCALE GENOMIC DNA]</scope>
    <source>
        <strain evidence="5">cv. DH200-94</strain>
    </source>
</reference>
<dbReference type="Pfam" id="PF23559">
    <property type="entry name" value="WHD_DRP"/>
    <property type="match status" value="1"/>
</dbReference>
<keyword evidence="2" id="KW-0067">ATP-binding</keyword>
<name>A0A068USY5_COFCA</name>
<dbReference type="Proteomes" id="UP000295252">
    <property type="component" value="Chromosome III"/>
</dbReference>
<proteinExistence type="predicted"/>
<evidence type="ECO:0000313" key="4">
    <source>
        <dbReference type="EMBL" id="CDP11645.1"/>
    </source>
</evidence>
<sequence>MQILELSYKNLPDCLKACFLCLVLPHKTQLIVCLTIIGLISFKGFIQEKGSKTLKDLTEDYLTDLIERSSITFAKRRSDGRVKSCRAHDLFLCSRKVICHLLFQSSVILAAKLQMAFAGMLLGQNMLSDVELDWLVHDIRATKYLVTGAIGDWLIESLESRATRQQPLLL</sequence>
<keyword evidence="5" id="KW-1185">Reference proteome</keyword>
<dbReference type="STRING" id="49390.A0A068USY5"/>
<evidence type="ECO:0000256" key="1">
    <source>
        <dbReference type="ARBA" id="ARBA00022741"/>
    </source>
</evidence>
<dbReference type="Gene3D" id="1.10.10.10">
    <property type="entry name" value="Winged helix-like DNA-binding domain superfamily/Winged helix DNA-binding domain"/>
    <property type="match status" value="1"/>
</dbReference>